<keyword evidence="5" id="KW-1185">Reference proteome</keyword>
<keyword evidence="1" id="KW-0862">Zinc</keyword>
<dbReference type="Proteomes" id="UP000800094">
    <property type="component" value="Unassembled WGS sequence"/>
</dbReference>
<feature type="region of interest" description="Disordered" evidence="2">
    <location>
        <begin position="1"/>
        <end position="54"/>
    </location>
</feature>
<proteinExistence type="predicted"/>
<keyword evidence="1" id="KW-0863">Zinc-finger</keyword>
<dbReference type="RefSeq" id="XP_033688962.1">
    <property type="nucleotide sequence ID" value="XM_033832888.1"/>
</dbReference>
<evidence type="ECO:0000313" key="5">
    <source>
        <dbReference type="Proteomes" id="UP000800094"/>
    </source>
</evidence>
<evidence type="ECO:0000256" key="1">
    <source>
        <dbReference type="PROSITE-ProRule" id="PRU00042"/>
    </source>
</evidence>
<dbReference type="InterPro" id="IPR013087">
    <property type="entry name" value="Znf_C2H2_type"/>
</dbReference>
<feature type="domain" description="C2H2-type" evidence="3">
    <location>
        <begin position="328"/>
        <end position="358"/>
    </location>
</feature>
<reference evidence="4" key="1">
    <citation type="journal article" date="2020" name="Stud. Mycol.">
        <title>101 Dothideomycetes genomes: a test case for predicting lifestyles and emergence of pathogens.</title>
        <authorList>
            <person name="Haridas S."/>
            <person name="Albert R."/>
            <person name="Binder M."/>
            <person name="Bloem J."/>
            <person name="Labutti K."/>
            <person name="Salamov A."/>
            <person name="Andreopoulos B."/>
            <person name="Baker S."/>
            <person name="Barry K."/>
            <person name="Bills G."/>
            <person name="Bluhm B."/>
            <person name="Cannon C."/>
            <person name="Castanera R."/>
            <person name="Culley D."/>
            <person name="Daum C."/>
            <person name="Ezra D."/>
            <person name="Gonzalez J."/>
            <person name="Henrissat B."/>
            <person name="Kuo A."/>
            <person name="Liang C."/>
            <person name="Lipzen A."/>
            <person name="Lutzoni F."/>
            <person name="Magnuson J."/>
            <person name="Mondo S."/>
            <person name="Nolan M."/>
            <person name="Ohm R."/>
            <person name="Pangilinan J."/>
            <person name="Park H.-J."/>
            <person name="Ramirez L."/>
            <person name="Alfaro M."/>
            <person name="Sun H."/>
            <person name="Tritt A."/>
            <person name="Yoshinaga Y."/>
            <person name="Zwiers L.-H."/>
            <person name="Turgeon B."/>
            <person name="Goodwin S."/>
            <person name="Spatafora J."/>
            <person name="Crous P."/>
            <person name="Grigoriev I."/>
        </authorList>
    </citation>
    <scope>NUCLEOTIDE SEQUENCE</scope>
    <source>
        <strain evidence="4">CBS 122368</strain>
    </source>
</reference>
<gene>
    <name evidence="4" type="ORF">BU26DRAFT_561220</name>
</gene>
<keyword evidence="1" id="KW-0479">Metal-binding</keyword>
<feature type="region of interest" description="Disordered" evidence="2">
    <location>
        <begin position="459"/>
        <end position="527"/>
    </location>
</feature>
<dbReference type="PROSITE" id="PS50157">
    <property type="entry name" value="ZINC_FINGER_C2H2_2"/>
    <property type="match status" value="1"/>
</dbReference>
<protein>
    <recommendedName>
        <fullName evidence="3">C2H2-type domain-containing protein</fullName>
    </recommendedName>
</protein>
<accession>A0A6A6IUQ9</accession>
<dbReference type="AlphaFoldDB" id="A0A6A6IUQ9"/>
<feature type="compositionally biased region" description="Basic and acidic residues" evidence="2">
    <location>
        <begin position="491"/>
        <end position="507"/>
    </location>
</feature>
<evidence type="ECO:0000259" key="3">
    <source>
        <dbReference type="PROSITE" id="PS50157"/>
    </source>
</evidence>
<feature type="compositionally biased region" description="Polar residues" evidence="2">
    <location>
        <begin position="1"/>
        <end position="12"/>
    </location>
</feature>
<sequence>MHSWNQQRQLNAAQDIRHWSPQPAPSAADAGRSRSVLEHTNPLPPRQPEETPTVDHILSILDRSPSYTELREQLEAIGVKLDRAAFAESLLTAGLAVNSASPADVEHAGLLTTFPCLRPDIKERVLNALKNSLTEDSQQGDCMDSNKNISSLNAVPKHAHYAHSSAASQLPRFSPTSLPAYRSGTNNTTPSTSDTIDSQSYQYMPNQNDGAVGNADIAHASNYASPASVPSMRPTSLKNARAPLPSKPVPPTVATPAAIPEHGTAQQARTGLYHPHLSLVSTSSGASSRPSSFTPSDAVSIRTSMSSFADPSLRHPPLSTTTRMRGSIACSFAPACPKKFSRTSEQKCHEESHCRFNPERKKEEPCLVCVNICTGDCPPGCDTQSHKIFWTARKWNMVQHWQNKHKLKPQHVPEDLKGALYKTKSEDGGSSVPSRGVPSGWAIEEHHEEDDPEALALDEHERSPQEIQQKVPPKSEDSGGVRSLTKRFWRHSLEDKPKGNDKRWKGDDLDECGYPSNRKTGHSFDWG</sequence>
<dbReference type="OrthoDB" id="5424797at2759"/>
<evidence type="ECO:0000256" key="2">
    <source>
        <dbReference type="SAM" id="MobiDB-lite"/>
    </source>
</evidence>
<dbReference type="GeneID" id="54586218"/>
<feature type="compositionally biased region" description="Polar residues" evidence="2">
    <location>
        <begin position="183"/>
        <end position="203"/>
    </location>
</feature>
<dbReference type="EMBL" id="ML987191">
    <property type="protein sequence ID" value="KAF2253958.1"/>
    <property type="molecule type" value="Genomic_DNA"/>
</dbReference>
<feature type="region of interest" description="Disordered" evidence="2">
    <location>
        <begin position="166"/>
        <end position="203"/>
    </location>
</feature>
<name>A0A6A6IUQ9_9PLEO</name>
<organism evidence="4 5">
    <name type="scientific">Trematosphaeria pertusa</name>
    <dbReference type="NCBI Taxonomy" id="390896"/>
    <lineage>
        <taxon>Eukaryota</taxon>
        <taxon>Fungi</taxon>
        <taxon>Dikarya</taxon>
        <taxon>Ascomycota</taxon>
        <taxon>Pezizomycotina</taxon>
        <taxon>Dothideomycetes</taxon>
        <taxon>Pleosporomycetidae</taxon>
        <taxon>Pleosporales</taxon>
        <taxon>Massarineae</taxon>
        <taxon>Trematosphaeriaceae</taxon>
        <taxon>Trematosphaeria</taxon>
    </lineage>
</organism>
<evidence type="ECO:0000313" key="4">
    <source>
        <dbReference type="EMBL" id="KAF2253958.1"/>
    </source>
</evidence>
<dbReference type="GO" id="GO:0008270">
    <property type="term" value="F:zinc ion binding"/>
    <property type="evidence" value="ECO:0007669"/>
    <property type="project" value="UniProtKB-KW"/>
</dbReference>